<gene>
    <name evidence="2" type="ORF">COLSTE_00311</name>
</gene>
<comment type="similarity">
    <text evidence="1">Belongs to the ROK (NagC/XylR) family.</text>
</comment>
<keyword evidence="3" id="KW-1185">Reference proteome</keyword>
<reference evidence="2 3" key="1">
    <citation type="submission" date="2008-10" db="EMBL/GenBank/DDBJ databases">
        <title>Draft genome sequence of Collinsella stercoris (DSM 13279).</title>
        <authorList>
            <person name="Sudarsanam P."/>
            <person name="Ley R."/>
            <person name="Guruge J."/>
            <person name="Turnbaugh P.J."/>
            <person name="Mahowald M."/>
            <person name="Liep D."/>
            <person name="Gordon J."/>
        </authorList>
    </citation>
    <scope>NUCLEOTIDE SEQUENCE [LARGE SCALE GENOMIC DNA]</scope>
    <source>
        <strain evidence="2 3">DSM 13279</strain>
    </source>
</reference>
<dbReference type="GeneID" id="98002670"/>
<sequence length="307" mass="32332">MGAYLGVDIGGTSVKWALVDDAFNMIDRGDTPTDFSTSEEVVQAIVDIANAHAGSFEAVGVSAPGLIFEDDPDGTIYHGGALTYMHECPIGRILREKLGVPVAVRNDGKACAMGEYAVGALKGTRVGVVMAIGTGIGGGVVIDGNVLHGTHCFAGEFSMMRNDAASPLTIPNTFSDLCGWMGLRRFVLEAKGLADDPAYADVDGRTIFEWIDGGDEDAQRGLDAYANAFAGCLFNLQCVLDPDVFAIAGGISCHDALIEAIERAIVEQRKAYTGPLDAMPLPRITRATLGNDANLYGAVQEARKLLA</sequence>
<comment type="caution">
    <text evidence="2">The sequence shown here is derived from an EMBL/GenBank/DDBJ whole genome shotgun (WGS) entry which is preliminary data.</text>
</comment>
<evidence type="ECO:0000256" key="1">
    <source>
        <dbReference type="ARBA" id="ARBA00006479"/>
    </source>
</evidence>
<dbReference type="PANTHER" id="PTHR18964:SF170">
    <property type="entry name" value="SUGAR KINASE"/>
    <property type="match status" value="1"/>
</dbReference>
<dbReference type="Proteomes" id="UP000003560">
    <property type="component" value="Unassembled WGS sequence"/>
</dbReference>
<organism evidence="2 3">
    <name type="scientific">Collinsella stercoris DSM 13279</name>
    <dbReference type="NCBI Taxonomy" id="445975"/>
    <lineage>
        <taxon>Bacteria</taxon>
        <taxon>Bacillati</taxon>
        <taxon>Actinomycetota</taxon>
        <taxon>Coriobacteriia</taxon>
        <taxon>Coriobacteriales</taxon>
        <taxon>Coriobacteriaceae</taxon>
        <taxon>Collinsella</taxon>
    </lineage>
</organism>
<dbReference type="eggNOG" id="COG1940">
    <property type="taxonomic scope" value="Bacteria"/>
</dbReference>
<proteinExistence type="inferred from homology"/>
<dbReference type="InterPro" id="IPR043129">
    <property type="entry name" value="ATPase_NBD"/>
</dbReference>
<dbReference type="PANTHER" id="PTHR18964">
    <property type="entry name" value="ROK (REPRESSOR, ORF, KINASE) FAMILY"/>
    <property type="match status" value="1"/>
</dbReference>
<dbReference type="RefSeq" id="WP_006719963.1">
    <property type="nucleotide sequence ID" value="NZ_CP085935.1"/>
</dbReference>
<accession>B6G8C1</accession>
<reference evidence="2 3" key="2">
    <citation type="submission" date="2008-10" db="EMBL/GenBank/DDBJ databases">
        <authorList>
            <person name="Fulton L."/>
            <person name="Clifton S."/>
            <person name="Fulton B."/>
            <person name="Xu J."/>
            <person name="Minx P."/>
            <person name="Pepin K.H."/>
            <person name="Johnson M."/>
            <person name="Thiruvilangam P."/>
            <person name="Bhonagiri V."/>
            <person name="Nash W.E."/>
            <person name="Mardis E.R."/>
            <person name="Wilson R.K."/>
        </authorList>
    </citation>
    <scope>NUCLEOTIDE SEQUENCE [LARGE SCALE GENOMIC DNA]</scope>
    <source>
        <strain evidence="2 3">DSM 13279</strain>
    </source>
</reference>
<evidence type="ECO:0000313" key="2">
    <source>
        <dbReference type="EMBL" id="EEA91481.1"/>
    </source>
</evidence>
<dbReference type="Gene3D" id="3.30.420.40">
    <property type="match status" value="2"/>
</dbReference>
<dbReference type="AlphaFoldDB" id="B6G8C1"/>
<dbReference type="EMBL" id="ABXJ01000015">
    <property type="protein sequence ID" value="EEA91481.1"/>
    <property type="molecule type" value="Genomic_DNA"/>
</dbReference>
<dbReference type="OrthoDB" id="9810372at2"/>
<dbReference type="InterPro" id="IPR000600">
    <property type="entry name" value="ROK"/>
</dbReference>
<name>B6G8C1_9ACTN</name>
<dbReference type="STRING" id="445975.COLSTE_00311"/>
<dbReference type="Pfam" id="PF00480">
    <property type="entry name" value="ROK"/>
    <property type="match status" value="1"/>
</dbReference>
<evidence type="ECO:0000313" key="3">
    <source>
        <dbReference type="Proteomes" id="UP000003560"/>
    </source>
</evidence>
<dbReference type="HOGENOM" id="CLU_036604_0_2_11"/>
<protein>
    <submittedName>
        <fullName evidence="2">ROK family protein</fullName>
    </submittedName>
</protein>
<dbReference type="SUPFAM" id="SSF53067">
    <property type="entry name" value="Actin-like ATPase domain"/>
    <property type="match status" value="1"/>
</dbReference>